<sequence length="289" mass="33237">MTHNSDSELASAFQNAPGSLVAQAKRVDAFFQRFGVDSLQVPEENREDWIPLLSCLGVSVLRSGRIDRALFYQLREPWLSPALWPVTPYAGLAQSARAVLPDGVVYERHVAALGGTLSLRCASVTEDGERFWRWQNEPRVSRVWEYAWPRKQLDDYLRERLDDPHSMPLIACLDEHPFGYVEAYWAQEDRLGDYYDAQPWDAGFHLLVGEAWFLGRGRAIHLINGISHFLFLLDPRTGCLVGEPRADNAVLLRYLSQTAWYKEREFDFPHKRAALVKCDRLAFFHTTRL</sequence>
<dbReference type="AlphaFoldDB" id="A0AB39US92"/>
<comment type="pathway">
    <text evidence="1">Siderophore biosynthesis.</text>
</comment>
<dbReference type="PANTHER" id="PTHR31438">
    <property type="entry name" value="LYSINE N-ACYLTRANSFERASE C17G9.06C-RELATED"/>
    <property type="match status" value="1"/>
</dbReference>
<evidence type="ECO:0000256" key="1">
    <source>
        <dbReference type="ARBA" id="ARBA00004924"/>
    </source>
</evidence>
<evidence type="ECO:0000313" key="3">
    <source>
        <dbReference type="EMBL" id="XDT71171.1"/>
    </source>
</evidence>
<dbReference type="GO" id="GO:0016410">
    <property type="term" value="F:N-acyltransferase activity"/>
    <property type="evidence" value="ECO:0007669"/>
    <property type="project" value="TreeGrafter"/>
</dbReference>
<dbReference type="SUPFAM" id="SSF55729">
    <property type="entry name" value="Acyl-CoA N-acyltransferases (Nat)"/>
    <property type="match status" value="1"/>
</dbReference>
<dbReference type="InterPro" id="IPR016181">
    <property type="entry name" value="Acyl_CoA_acyltransferase"/>
</dbReference>
<dbReference type="RefSeq" id="WP_369600209.1">
    <property type="nucleotide sequence ID" value="NZ_CP154858.1"/>
</dbReference>
<proteinExistence type="predicted"/>
<feature type="domain" description="Acyltransferase MbtK/IucB-like conserved" evidence="2">
    <location>
        <begin position="120"/>
        <end position="167"/>
    </location>
</feature>
<dbReference type="KEGG" id="tcd:AAIA72_10170"/>
<dbReference type="EMBL" id="CP154858">
    <property type="protein sequence ID" value="XDT71171.1"/>
    <property type="molecule type" value="Genomic_DNA"/>
</dbReference>
<protein>
    <submittedName>
        <fullName evidence="3">GNAT family N-acetyltransferase</fullName>
        <ecNumber evidence="3">2.3.1.-</ecNumber>
    </submittedName>
</protein>
<keyword evidence="3" id="KW-0808">Transferase</keyword>
<dbReference type="SMART" id="SM01006">
    <property type="entry name" value="AlcB"/>
    <property type="match status" value="1"/>
</dbReference>
<organism evidence="3">
    <name type="scientific">Thermohahella caldifontis</name>
    <dbReference type="NCBI Taxonomy" id="3142973"/>
    <lineage>
        <taxon>Bacteria</taxon>
        <taxon>Pseudomonadati</taxon>
        <taxon>Pseudomonadota</taxon>
        <taxon>Gammaproteobacteria</taxon>
        <taxon>Oceanospirillales</taxon>
        <taxon>Hahellaceae</taxon>
        <taxon>Thermohahella</taxon>
    </lineage>
</organism>
<dbReference type="Gene3D" id="3.40.630.30">
    <property type="match status" value="1"/>
</dbReference>
<dbReference type="Pfam" id="PF13523">
    <property type="entry name" value="Acetyltransf_8"/>
    <property type="match status" value="1"/>
</dbReference>
<keyword evidence="3" id="KW-0012">Acyltransferase</keyword>
<dbReference type="InterPro" id="IPR019432">
    <property type="entry name" value="Acyltransferase_MbtK/IucB-like"/>
</dbReference>
<dbReference type="EC" id="2.3.1.-" evidence="3"/>
<evidence type="ECO:0000259" key="2">
    <source>
        <dbReference type="SMART" id="SM01006"/>
    </source>
</evidence>
<dbReference type="GO" id="GO:0019290">
    <property type="term" value="P:siderophore biosynthetic process"/>
    <property type="evidence" value="ECO:0007669"/>
    <property type="project" value="InterPro"/>
</dbReference>
<dbReference type="PANTHER" id="PTHR31438:SF1">
    <property type="entry name" value="LYSINE N-ACYLTRANSFERASE C17G9.06C-RELATED"/>
    <property type="match status" value="1"/>
</dbReference>
<accession>A0AB39US92</accession>
<name>A0AB39US92_9GAMM</name>
<gene>
    <name evidence="3" type="ORF">AAIA72_10170</name>
</gene>
<reference evidence="3" key="1">
    <citation type="submission" date="2024-05" db="EMBL/GenBank/DDBJ databases">
        <title>Genome sequencing of novel strain.</title>
        <authorList>
            <person name="Ganbat D."/>
            <person name="Ganbat S."/>
            <person name="Lee S.-J."/>
        </authorList>
    </citation>
    <scope>NUCLEOTIDE SEQUENCE</scope>
    <source>
        <strain evidence="3">SMD15-11</strain>
    </source>
</reference>